<keyword evidence="2" id="KW-0391">Immunity</keyword>
<protein>
    <submittedName>
        <fullName evidence="7">T cell receptor beta, variable V23</fullName>
    </submittedName>
</protein>
<evidence type="ECO:0000256" key="3">
    <source>
        <dbReference type="ARBA" id="ARBA00023130"/>
    </source>
</evidence>
<keyword evidence="4" id="KW-0393">Immunoglobulin domain</keyword>
<name>A0A8C9CRE4_PERMB</name>
<dbReference type="Ensembl" id="ENSPEMT00000040791.1">
    <property type="protein sequence ID" value="ENSPEMP00000035739.1"/>
    <property type="gene ID" value="ENSPEMG00000026733.1"/>
</dbReference>
<evidence type="ECO:0000256" key="1">
    <source>
        <dbReference type="ARBA" id="ARBA00022729"/>
    </source>
</evidence>
<evidence type="ECO:0000259" key="6">
    <source>
        <dbReference type="SMART" id="SM00406"/>
    </source>
</evidence>
<reference evidence="7" key="2">
    <citation type="submission" date="2025-08" db="UniProtKB">
        <authorList>
            <consortium name="Ensembl"/>
        </authorList>
    </citation>
    <scope>IDENTIFICATION</scope>
</reference>
<evidence type="ECO:0000313" key="7">
    <source>
        <dbReference type="Ensembl" id="ENSPEMP00000035739.1"/>
    </source>
</evidence>
<dbReference type="GeneTree" id="ENSGT00940000155819"/>
<proteinExistence type="predicted"/>
<dbReference type="GO" id="GO:0007166">
    <property type="term" value="P:cell surface receptor signaling pathway"/>
    <property type="evidence" value="ECO:0007669"/>
    <property type="project" value="TreeGrafter"/>
</dbReference>
<evidence type="ECO:0000256" key="2">
    <source>
        <dbReference type="ARBA" id="ARBA00022859"/>
    </source>
</evidence>
<dbReference type="Gene3D" id="2.60.40.10">
    <property type="entry name" value="Immunoglobulins"/>
    <property type="match status" value="1"/>
</dbReference>
<dbReference type="InterPro" id="IPR050413">
    <property type="entry name" value="TCR_beta_variable"/>
</dbReference>
<accession>A0A8C9CRE4</accession>
<dbReference type="GO" id="GO:0002250">
    <property type="term" value="P:adaptive immune response"/>
    <property type="evidence" value="ECO:0007669"/>
    <property type="project" value="UniProtKB-KW"/>
</dbReference>
<feature type="domain" description="Immunoglobulin V-set" evidence="6">
    <location>
        <begin position="37"/>
        <end position="113"/>
    </location>
</feature>
<dbReference type="SUPFAM" id="SSF48726">
    <property type="entry name" value="Immunoglobulin"/>
    <property type="match status" value="1"/>
</dbReference>
<dbReference type="SMART" id="SM00406">
    <property type="entry name" value="IGv"/>
    <property type="match status" value="1"/>
</dbReference>
<feature type="chain" id="PRO_5034460662" evidence="5">
    <location>
        <begin position="22"/>
        <end position="134"/>
    </location>
</feature>
<organism evidence="7 8">
    <name type="scientific">Peromyscus maniculatus bairdii</name>
    <name type="common">Prairie deer mouse</name>
    <dbReference type="NCBI Taxonomy" id="230844"/>
    <lineage>
        <taxon>Eukaryota</taxon>
        <taxon>Metazoa</taxon>
        <taxon>Chordata</taxon>
        <taxon>Craniata</taxon>
        <taxon>Vertebrata</taxon>
        <taxon>Euteleostomi</taxon>
        <taxon>Mammalia</taxon>
        <taxon>Eutheria</taxon>
        <taxon>Euarchontoglires</taxon>
        <taxon>Glires</taxon>
        <taxon>Rodentia</taxon>
        <taxon>Myomorpha</taxon>
        <taxon>Muroidea</taxon>
        <taxon>Cricetidae</taxon>
        <taxon>Neotominae</taxon>
        <taxon>Peromyscus</taxon>
    </lineage>
</organism>
<keyword evidence="1 5" id="KW-0732">Signal</keyword>
<reference evidence="7 8" key="1">
    <citation type="submission" date="2018-10" db="EMBL/GenBank/DDBJ databases">
        <title>Improved assembly of the deer mouse Peromyscus maniculatus genome.</title>
        <authorList>
            <person name="Lassance J.-M."/>
            <person name="Hoekstra H.E."/>
        </authorList>
    </citation>
    <scope>NUCLEOTIDE SEQUENCE [LARGE SCALE GENOMIC DNA]</scope>
</reference>
<dbReference type="InterPro" id="IPR013783">
    <property type="entry name" value="Ig-like_fold"/>
</dbReference>
<keyword evidence="3" id="KW-1064">Adaptive immunity</keyword>
<dbReference type="InterPro" id="IPR036179">
    <property type="entry name" value="Ig-like_dom_sf"/>
</dbReference>
<dbReference type="PANTHER" id="PTHR23268">
    <property type="entry name" value="T-CELL RECEPTOR BETA CHAIN"/>
    <property type="match status" value="1"/>
</dbReference>
<keyword evidence="8" id="KW-1185">Reference proteome</keyword>
<evidence type="ECO:0000256" key="5">
    <source>
        <dbReference type="SAM" id="SignalP"/>
    </source>
</evidence>
<evidence type="ECO:0000313" key="8">
    <source>
        <dbReference type="Proteomes" id="UP000694547"/>
    </source>
</evidence>
<sequence>MGAWLICSVALCLLRAGFFDAAVTQTPRHLIKMKRQRAKMTCIPEKGHTAVYWYQQRQNKELQFLIYFQNQQPLDQIDMVKERFSAECHSNSSCNLEIKTSDVGDSALYFCASSQSTVLKCSLPSVHKLTMKRT</sequence>
<feature type="signal peptide" evidence="5">
    <location>
        <begin position="1"/>
        <end position="21"/>
    </location>
</feature>
<dbReference type="PANTHER" id="PTHR23268:SF120">
    <property type="entry name" value="IG-LIKE DOMAIN-CONTAINING PROTEIN"/>
    <property type="match status" value="1"/>
</dbReference>
<dbReference type="Proteomes" id="UP000694547">
    <property type="component" value="Chromosome 3"/>
</dbReference>
<evidence type="ECO:0000256" key="4">
    <source>
        <dbReference type="ARBA" id="ARBA00023319"/>
    </source>
</evidence>
<dbReference type="GO" id="GO:0005886">
    <property type="term" value="C:plasma membrane"/>
    <property type="evidence" value="ECO:0007669"/>
    <property type="project" value="TreeGrafter"/>
</dbReference>
<dbReference type="Pfam" id="PF07686">
    <property type="entry name" value="V-set"/>
    <property type="match status" value="1"/>
</dbReference>
<dbReference type="InterPro" id="IPR013106">
    <property type="entry name" value="Ig_V-set"/>
</dbReference>
<reference evidence="7" key="3">
    <citation type="submission" date="2025-09" db="UniProtKB">
        <authorList>
            <consortium name="Ensembl"/>
        </authorList>
    </citation>
    <scope>IDENTIFICATION</scope>
</reference>
<dbReference type="AlphaFoldDB" id="A0A8C9CRE4"/>